<keyword evidence="7" id="KW-1185">Reference proteome</keyword>
<dbReference type="GO" id="GO:0046983">
    <property type="term" value="F:protein dimerization activity"/>
    <property type="evidence" value="ECO:0007669"/>
    <property type="project" value="InterPro"/>
</dbReference>
<dbReference type="PROSITE" id="PS50888">
    <property type="entry name" value="BHLH"/>
    <property type="match status" value="1"/>
</dbReference>
<evidence type="ECO:0000259" key="5">
    <source>
        <dbReference type="PROSITE" id="PS50888"/>
    </source>
</evidence>
<dbReference type="AlphaFoldDB" id="A0A9E7FHD2"/>
<feature type="region of interest" description="Disordered" evidence="4">
    <location>
        <begin position="453"/>
        <end position="483"/>
    </location>
</feature>
<comment type="similarity">
    <text evidence="1">Belongs to the bHLH protein family.</text>
</comment>
<evidence type="ECO:0000313" key="6">
    <source>
        <dbReference type="EMBL" id="URD94251.1"/>
    </source>
</evidence>
<sequence>MELQGKKITHDFLSLCSPDSSFQLQDPRASSQGLFLKTRDFLQPLEREEKGGEAADGGSVPAERNAFSISHVGAGQGAENPEGSALRVLPIGLQTKPEPDYGSRSTTTSYGSYAGGVSYTLWDDNDTASRGQWPPSSSAALVATKHTSAPEKNRFMEAAASRSSRGYEVDDEEEAFGKRQGSSSSYKDLGIKAEGKAFSADETPNTPRSKHSATEQRRRTKINDRQILRELIPRSDQKRDKASFLLEVIEHIRFLQEKAQNYDSSYPGCNQDEIKLMPWVESLSSIYMSCNIVYKSAVLMSSHTLRLLPHHGFFSSKCLQQKKNPASENASQIIKNDSAAPAQILSEKLENIPSTMLGSPATDVPAGNSCKTTEAATRFASNMAIHDQSPWPVRSWREMLNEQEELAIDEGTINVSSAYSHGLLNTLTQALQSSGVDLSRASISVQINLGKRAKRPSATATIKEQKDPASIFQSSKRHKAENS</sequence>
<evidence type="ECO:0000256" key="4">
    <source>
        <dbReference type="SAM" id="MobiDB-lite"/>
    </source>
</evidence>
<dbReference type="GO" id="GO:0003700">
    <property type="term" value="F:DNA-binding transcription factor activity"/>
    <property type="evidence" value="ECO:0007669"/>
    <property type="project" value="InterPro"/>
</dbReference>
<dbReference type="Proteomes" id="UP001055439">
    <property type="component" value="Chromosome 3"/>
</dbReference>
<feature type="region of interest" description="Disordered" evidence="4">
    <location>
        <begin position="40"/>
        <end position="82"/>
    </location>
</feature>
<evidence type="ECO:0000256" key="1">
    <source>
        <dbReference type="ARBA" id="ARBA00005510"/>
    </source>
</evidence>
<dbReference type="PANTHER" id="PTHR46412">
    <property type="entry name" value="BES1-INTERACTING MYC-LIKE PROTEIN"/>
    <property type="match status" value="1"/>
</dbReference>
<feature type="domain" description="BHLH" evidence="5">
    <location>
        <begin position="206"/>
        <end position="255"/>
    </location>
</feature>
<name>A0A9E7FHD2_9LILI</name>
<dbReference type="GO" id="GO:0006351">
    <property type="term" value="P:DNA-templated transcription"/>
    <property type="evidence" value="ECO:0007669"/>
    <property type="project" value="InterPro"/>
</dbReference>
<evidence type="ECO:0000256" key="2">
    <source>
        <dbReference type="ARBA" id="ARBA00023015"/>
    </source>
</evidence>
<accession>A0A9E7FHD2</accession>
<dbReference type="SMART" id="SM00353">
    <property type="entry name" value="HLH"/>
    <property type="match status" value="1"/>
</dbReference>
<dbReference type="InterPro" id="IPR011598">
    <property type="entry name" value="bHLH_dom"/>
</dbReference>
<gene>
    <name evidence="6" type="ORF">MUK42_00967</name>
</gene>
<evidence type="ECO:0000256" key="3">
    <source>
        <dbReference type="ARBA" id="ARBA00023163"/>
    </source>
</evidence>
<organism evidence="6 7">
    <name type="scientific">Musa troglodytarum</name>
    <name type="common">fe'i banana</name>
    <dbReference type="NCBI Taxonomy" id="320322"/>
    <lineage>
        <taxon>Eukaryota</taxon>
        <taxon>Viridiplantae</taxon>
        <taxon>Streptophyta</taxon>
        <taxon>Embryophyta</taxon>
        <taxon>Tracheophyta</taxon>
        <taxon>Spermatophyta</taxon>
        <taxon>Magnoliopsida</taxon>
        <taxon>Liliopsida</taxon>
        <taxon>Zingiberales</taxon>
        <taxon>Musaceae</taxon>
        <taxon>Musa</taxon>
    </lineage>
</organism>
<dbReference type="CDD" id="cd11453">
    <property type="entry name" value="bHLH_AtBIM_like"/>
    <property type="match status" value="1"/>
</dbReference>
<protein>
    <submittedName>
        <fullName evidence="6">Transcription factor BIM2</fullName>
    </submittedName>
</protein>
<reference evidence="6" key="1">
    <citation type="submission" date="2022-05" db="EMBL/GenBank/DDBJ databases">
        <title>The Musa troglodytarum L. genome provides insights into the mechanism of non-climacteric behaviour and enrichment of carotenoids.</title>
        <authorList>
            <person name="Wang J."/>
        </authorList>
    </citation>
    <scope>NUCLEOTIDE SEQUENCE</scope>
    <source>
        <tissue evidence="6">Leaf</tissue>
    </source>
</reference>
<dbReference type="PANTHER" id="PTHR46412:SF6">
    <property type="entry name" value="TRANSCRIPTION FACTOR BIM2"/>
    <property type="match status" value="1"/>
</dbReference>
<keyword evidence="3" id="KW-0804">Transcription</keyword>
<evidence type="ECO:0000313" key="7">
    <source>
        <dbReference type="Proteomes" id="UP001055439"/>
    </source>
</evidence>
<dbReference type="InterPro" id="IPR036638">
    <property type="entry name" value="HLH_DNA-bd_sf"/>
</dbReference>
<proteinExistence type="inferred from homology"/>
<dbReference type="OrthoDB" id="690068at2759"/>
<dbReference type="SUPFAM" id="SSF47459">
    <property type="entry name" value="HLH, helix-loop-helix DNA-binding domain"/>
    <property type="match status" value="1"/>
</dbReference>
<dbReference type="InterPro" id="IPR044295">
    <property type="entry name" value="BIM1/2/3"/>
</dbReference>
<dbReference type="EMBL" id="CP097505">
    <property type="protein sequence ID" value="URD94251.1"/>
    <property type="molecule type" value="Genomic_DNA"/>
</dbReference>
<feature type="region of interest" description="Disordered" evidence="4">
    <location>
        <begin position="158"/>
        <end position="220"/>
    </location>
</feature>
<dbReference type="Pfam" id="PF00010">
    <property type="entry name" value="HLH"/>
    <property type="match status" value="1"/>
</dbReference>
<dbReference type="Gene3D" id="4.10.280.10">
    <property type="entry name" value="Helix-loop-helix DNA-binding domain"/>
    <property type="match status" value="1"/>
</dbReference>
<feature type="compositionally biased region" description="Basic and acidic residues" evidence="4">
    <location>
        <begin position="40"/>
        <end position="53"/>
    </location>
</feature>
<keyword evidence="2" id="KW-0805">Transcription regulation</keyword>